<evidence type="ECO:0000313" key="2">
    <source>
        <dbReference type="EMBL" id="RKN61858.1"/>
    </source>
</evidence>
<evidence type="ECO:0000313" key="3">
    <source>
        <dbReference type="Proteomes" id="UP000270343"/>
    </source>
</evidence>
<dbReference type="AlphaFoldDB" id="A0A3B0AMG3"/>
<sequence length="136" mass="14494">MGYKRKRKTINIAFEEGHPFAGLEVRLRGLSLGEYLDLIGMGEVDRSAVSDGLKMMSAALLSWNLEDEETGEAVPATAEAVYAEDQEMMLAVMNAWIDALRGGVRQGSPLPESSPAGEPSPAVSIPMEPLSGSLAS</sequence>
<protein>
    <submittedName>
        <fullName evidence="2">Uncharacterized protein</fullName>
    </submittedName>
</protein>
<accession>A0A3B0AMG3</accession>
<name>A0A3B0AMG3_9ACTN</name>
<feature type="compositionally biased region" description="Low complexity" evidence="1">
    <location>
        <begin position="107"/>
        <end position="124"/>
    </location>
</feature>
<gene>
    <name evidence="2" type="ORF">D7231_31795</name>
</gene>
<dbReference type="EMBL" id="RBAM01000024">
    <property type="protein sequence ID" value="RKN61858.1"/>
    <property type="molecule type" value="Genomic_DNA"/>
</dbReference>
<dbReference type="OrthoDB" id="5191724at2"/>
<dbReference type="Proteomes" id="UP000270343">
    <property type="component" value="Unassembled WGS sequence"/>
</dbReference>
<reference evidence="2 3" key="1">
    <citation type="journal article" date="2015" name="Antonie Van Leeuwenhoek">
        <title>Streptomyces klenkii sp. nov., isolated from deep marine sediment.</title>
        <authorList>
            <person name="Veyisoglu A."/>
            <person name="Sahin N."/>
        </authorList>
    </citation>
    <scope>NUCLEOTIDE SEQUENCE [LARGE SCALE GENOMIC DNA]</scope>
    <source>
        <strain evidence="2 3">KCTC 29202</strain>
    </source>
</reference>
<evidence type="ECO:0000256" key="1">
    <source>
        <dbReference type="SAM" id="MobiDB-lite"/>
    </source>
</evidence>
<keyword evidence="3" id="KW-1185">Reference proteome</keyword>
<comment type="caution">
    <text evidence="2">The sequence shown here is derived from an EMBL/GenBank/DDBJ whole genome shotgun (WGS) entry which is preliminary data.</text>
</comment>
<proteinExistence type="predicted"/>
<dbReference type="RefSeq" id="WP_120759293.1">
    <property type="nucleotide sequence ID" value="NZ_RBAM01000024.1"/>
</dbReference>
<feature type="region of interest" description="Disordered" evidence="1">
    <location>
        <begin position="104"/>
        <end position="136"/>
    </location>
</feature>
<organism evidence="2 3">
    <name type="scientific">Streptomyces klenkii</name>
    <dbReference type="NCBI Taxonomy" id="1420899"/>
    <lineage>
        <taxon>Bacteria</taxon>
        <taxon>Bacillati</taxon>
        <taxon>Actinomycetota</taxon>
        <taxon>Actinomycetes</taxon>
        <taxon>Kitasatosporales</taxon>
        <taxon>Streptomycetaceae</taxon>
        <taxon>Streptomyces</taxon>
    </lineage>
</organism>